<evidence type="ECO:0000313" key="9">
    <source>
        <dbReference type="Proteomes" id="UP000077786"/>
    </source>
</evidence>
<sequence>MVELLSVAQAVDLVLGYAGHFGTEHVPLAEASGRILQQSVHAERDQPPYDRVMMDGVAYRYGAGSVLGCHGVQRAGIPARPLPDGATCLDVMTGAVLPEGADTVVPVERLIRDGKRVHFEAGYEPQKGQFVHLKGSDCEAGHELLKPGLRLNGPALAVLAGNGHPTVEVSKVPSIGIVATGDELVDVGTTVQSWEIRRSNEYALTGALASRGFTRLERSVVPDDLAETMLALEKQLARHEVLILSGGVSMGQFDHVPKALTKLGVERVFHKVAQRPGKPLWFGVGPEGQRVFGLPGNPVSATCCASRYVIPMLLAGQGVNRPETYSVKLDADAARVSTLTRYLPVRVRHDASGQAWASPYPMPTSGDFSFLAATDGFVELAPGDAAAPAGSHAVFHGW</sequence>
<accession>A0A1B6VID4</accession>
<dbReference type="Gene3D" id="2.40.340.10">
    <property type="entry name" value="MoeA, C-terminal, domain IV"/>
    <property type="match status" value="1"/>
</dbReference>
<dbReference type="CDD" id="cd00887">
    <property type="entry name" value="MoeA"/>
    <property type="match status" value="1"/>
</dbReference>
<dbReference type="GO" id="GO:0061599">
    <property type="term" value="F:molybdopterin molybdotransferase activity"/>
    <property type="evidence" value="ECO:0007669"/>
    <property type="project" value="UniProtKB-UniRule"/>
</dbReference>
<dbReference type="InterPro" id="IPR001453">
    <property type="entry name" value="MoaB/Mog_dom"/>
</dbReference>
<dbReference type="Gene3D" id="3.90.105.10">
    <property type="entry name" value="Molybdopterin biosynthesis moea protein, domain 2"/>
    <property type="match status" value="1"/>
</dbReference>
<keyword evidence="6" id="KW-0479">Metal-binding</keyword>
<dbReference type="PANTHER" id="PTHR10192">
    <property type="entry name" value="MOLYBDOPTERIN BIOSYNTHESIS PROTEIN"/>
    <property type="match status" value="1"/>
</dbReference>
<evidence type="ECO:0000256" key="6">
    <source>
        <dbReference type="RuleBase" id="RU365090"/>
    </source>
</evidence>
<evidence type="ECO:0000259" key="7">
    <source>
        <dbReference type="SMART" id="SM00852"/>
    </source>
</evidence>
<dbReference type="SUPFAM" id="SSF63867">
    <property type="entry name" value="MoeA C-terminal domain-like"/>
    <property type="match status" value="1"/>
</dbReference>
<dbReference type="InterPro" id="IPR005110">
    <property type="entry name" value="MoeA_linker/N"/>
</dbReference>
<dbReference type="SUPFAM" id="SSF63882">
    <property type="entry name" value="MoeA N-terminal region -like"/>
    <property type="match status" value="1"/>
</dbReference>
<dbReference type="UniPathway" id="UPA00344"/>
<dbReference type="GO" id="GO:0006777">
    <property type="term" value="P:Mo-molybdopterin cofactor biosynthetic process"/>
    <property type="evidence" value="ECO:0007669"/>
    <property type="project" value="UniProtKB-UniRule"/>
</dbReference>
<evidence type="ECO:0000256" key="4">
    <source>
        <dbReference type="ARBA" id="ARBA00023150"/>
    </source>
</evidence>
<dbReference type="Gene3D" id="2.170.190.11">
    <property type="entry name" value="Molybdopterin biosynthesis moea protein, domain 3"/>
    <property type="match status" value="1"/>
</dbReference>
<dbReference type="EMBL" id="LUTU01000013">
    <property type="protein sequence ID" value="OAJ66808.1"/>
    <property type="molecule type" value="Genomic_DNA"/>
</dbReference>
<dbReference type="SUPFAM" id="SSF53218">
    <property type="entry name" value="Molybdenum cofactor biosynthesis proteins"/>
    <property type="match status" value="1"/>
</dbReference>
<comment type="catalytic activity">
    <reaction evidence="5">
        <text>adenylyl-molybdopterin + molybdate = Mo-molybdopterin + AMP + H(+)</text>
        <dbReference type="Rhea" id="RHEA:35047"/>
        <dbReference type="ChEBI" id="CHEBI:15378"/>
        <dbReference type="ChEBI" id="CHEBI:36264"/>
        <dbReference type="ChEBI" id="CHEBI:62727"/>
        <dbReference type="ChEBI" id="CHEBI:71302"/>
        <dbReference type="ChEBI" id="CHEBI:456215"/>
        <dbReference type="EC" id="2.10.1.1"/>
    </reaction>
</comment>
<dbReference type="Pfam" id="PF03454">
    <property type="entry name" value="MoeA_C"/>
    <property type="match status" value="1"/>
</dbReference>
<name>A0A1B6VID4_9PROT</name>
<reference evidence="8 9" key="1">
    <citation type="submission" date="2016-03" db="EMBL/GenBank/DDBJ databases">
        <title>Draft genome sequence of Gluconobacter cerinus strain CECT 9110.</title>
        <authorList>
            <person name="Sainz F."/>
            <person name="Mas A."/>
            <person name="Torija M.J."/>
        </authorList>
    </citation>
    <scope>NUCLEOTIDE SEQUENCE [LARGE SCALE GENOMIC DNA]</scope>
    <source>
        <strain evidence="8 9">CECT 9110</strain>
    </source>
</reference>
<dbReference type="InterPro" id="IPR036425">
    <property type="entry name" value="MoaB/Mog-like_dom_sf"/>
</dbReference>
<dbReference type="EC" id="2.10.1.1" evidence="6"/>
<dbReference type="Gene3D" id="3.40.980.10">
    <property type="entry name" value="MoaB/Mog-like domain"/>
    <property type="match status" value="1"/>
</dbReference>
<feature type="domain" description="MoaB/Mog" evidence="7">
    <location>
        <begin position="176"/>
        <end position="315"/>
    </location>
</feature>
<keyword evidence="6" id="KW-0460">Magnesium</keyword>
<comment type="caution">
    <text evidence="8">The sequence shown here is derived from an EMBL/GenBank/DDBJ whole genome shotgun (WGS) entry which is preliminary data.</text>
</comment>
<dbReference type="PANTHER" id="PTHR10192:SF5">
    <property type="entry name" value="GEPHYRIN"/>
    <property type="match status" value="1"/>
</dbReference>
<dbReference type="RefSeq" id="WP_232309214.1">
    <property type="nucleotide sequence ID" value="NZ_LUTU01000013.1"/>
</dbReference>
<dbReference type="Pfam" id="PF03453">
    <property type="entry name" value="MoeA_N"/>
    <property type="match status" value="1"/>
</dbReference>
<dbReference type="InterPro" id="IPR008284">
    <property type="entry name" value="MoCF_biosynth_CS"/>
</dbReference>
<dbReference type="PROSITE" id="PS01079">
    <property type="entry name" value="MOCF_BIOSYNTHESIS_2"/>
    <property type="match status" value="1"/>
</dbReference>
<organism evidence="8 9">
    <name type="scientific">Gluconobacter cerinus</name>
    <dbReference type="NCBI Taxonomy" id="38307"/>
    <lineage>
        <taxon>Bacteria</taxon>
        <taxon>Pseudomonadati</taxon>
        <taxon>Pseudomonadota</taxon>
        <taxon>Alphaproteobacteria</taxon>
        <taxon>Acetobacterales</taxon>
        <taxon>Acetobacteraceae</taxon>
        <taxon>Gluconobacter</taxon>
    </lineage>
</organism>
<dbReference type="Proteomes" id="UP000077786">
    <property type="component" value="Unassembled WGS sequence"/>
</dbReference>
<dbReference type="Pfam" id="PF00994">
    <property type="entry name" value="MoCF_biosynth"/>
    <property type="match status" value="1"/>
</dbReference>
<evidence type="ECO:0000256" key="5">
    <source>
        <dbReference type="ARBA" id="ARBA00047317"/>
    </source>
</evidence>
<dbReference type="InterPro" id="IPR036688">
    <property type="entry name" value="MoeA_C_domain_IV_sf"/>
</dbReference>
<dbReference type="GO" id="GO:0005829">
    <property type="term" value="C:cytosol"/>
    <property type="evidence" value="ECO:0007669"/>
    <property type="project" value="TreeGrafter"/>
</dbReference>
<dbReference type="InterPro" id="IPR036135">
    <property type="entry name" value="MoeA_linker/N_sf"/>
</dbReference>
<keyword evidence="6" id="KW-0808">Transferase</keyword>
<dbReference type="GO" id="GO:0046872">
    <property type="term" value="F:metal ion binding"/>
    <property type="evidence" value="ECO:0007669"/>
    <property type="project" value="UniProtKB-UniRule"/>
</dbReference>
<comment type="cofactor">
    <cofactor evidence="6">
        <name>Mg(2+)</name>
        <dbReference type="ChEBI" id="CHEBI:18420"/>
    </cofactor>
</comment>
<dbReference type="SMART" id="SM00852">
    <property type="entry name" value="MoCF_biosynth"/>
    <property type="match status" value="1"/>
</dbReference>
<protein>
    <recommendedName>
        <fullName evidence="6">Molybdopterin molybdenumtransferase</fullName>
        <ecNumber evidence="6">2.10.1.1</ecNumber>
    </recommendedName>
</protein>
<keyword evidence="6" id="KW-0500">Molybdenum</keyword>
<gene>
    <name evidence="8" type="ORF">A0123_02542</name>
</gene>
<evidence type="ECO:0000256" key="2">
    <source>
        <dbReference type="ARBA" id="ARBA00005046"/>
    </source>
</evidence>
<dbReference type="PATRIC" id="fig|38307.3.peg.2653"/>
<keyword evidence="4 6" id="KW-0501">Molybdenum cofactor biosynthesis</keyword>
<comment type="similarity">
    <text evidence="3 6">Belongs to the MoeA family.</text>
</comment>
<dbReference type="InterPro" id="IPR005111">
    <property type="entry name" value="MoeA_C_domain_IV"/>
</dbReference>
<evidence type="ECO:0000256" key="1">
    <source>
        <dbReference type="ARBA" id="ARBA00002901"/>
    </source>
</evidence>
<dbReference type="InterPro" id="IPR038987">
    <property type="entry name" value="MoeA-like"/>
</dbReference>
<comment type="pathway">
    <text evidence="2 6">Cofactor biosynthesis; molybdopterin biosynthesis.</text>
</comment>
<proteinExistence type="inferred from homology"/>
<evidence type="ECO:0000256" key="3">
    <source>
        <dbReference type="ARBA" id="ARBA00010763"/>
    </source>
</evidence>
<dbReference type="NCBIfam" id="TIGR00177">
    <property type="entry name" value="molyb_syn"/>
    <property type="match status" value="1"/>
</dbReference>
<evidence type="ECO:0000313" key="8">
    <source>
        <dbReference type="EMBL" id="OAJ66808.1"/>
    </source>
</evidence>
<dbReference type="AlphaFoldDB" id="A0A1B6VID4"/>
<comment type="function">
    <text evidence="1 6">Catalyzes the insertion of molybdate into adenylated molybdopterin with the concomitant release of AMP.</text>
</comment>